<accession>A0A815NM63</accession>
<name>A0A815NM63_9BILA</name>
<evidence type="ECO:0000256" key="1">
    <source>
        <dbReference type="SAM" id="MobiDB-lite"/>
    </source>
</evidence>
<sequence>MKLQNNSVLVQNKTNDNPSEINKDNKEKRNQLKTDVWDEEKEGSLELEKQRQLILKAYYDAFPNIDDVIDETGLELDEVEALTKSILQDLPSGDVNESTTACHVLNSLLQDRNIECLFFDSTH</sequence>
<dbReference type="Proteomes" id="UP000663889">
    <property type="component" value="Unassembled WGS sequence"/>
</dbReference>
<evidence type="ECO:0000313" key="4">
    <source>
        <dbReference type="Proteomes" id="UP000663882"/>
    </source>
</evidence>
<gene>
    <name evidence="2" type="ORF">RFH988_LOCUS36063</name>
    <name evidence="3" type="ORF">SEV965_LOCUS33861</name>
</gene>
<comment type="caution">
    <text evidence="2">The sequence shown here is derived from an EMBL/GenBank/DDBJ whole genome shotgun (WGS) entry which is preliminary data.</text>
</comment>
<feature type="region of interest" description="Disordered" evidence="1">
    <location>
        <begin position="1"/>
        <end position="41"/>
    </location>
</feature>
<feature type="non-terminal residue" evidence="2">
    <location>
        <position position="1"/>
    </location>
</feature>
<feature type="compositionally biased region" description="Polar residues" evidence="1">
    <location>
        <begin position="1"/>
        <end position="20"/>
    </location>
</feature>
<evidence type="ECO:0000313" key="2">
    <source>
        <dbReference type="EMBL" id="CAF1433938.1"/>
    </source>
</evidence>
<evidence type="ECO:0000313" key="3">
    <source>
        <dbReference type="EMBL" id="CAF1454592.1"/>
    </source>
</evidence>
<dbReference type="EMBL" id="CAJNOU010004772">
    <property type="protein sequence ID" value="CAF1454592.1"/>
    <property type="molecule type" value="Genomic_DNA"/>
</dbReference>
<protein>
    <submittedName>
        <fullName evidence="2">Uncharacterized protein</fullName>
    </submittedName>
</protein>
<dbReference type="OrthoDB" id="10421502at2759"/>
<dbReference type="AlphaFoldDB" id="A0A815NM63"/>
<dbReference type="EMBL" id="CAJNOO010005909">
    <property type="protein sequence ID" value="CAF1433938.1"/>
    <property type="molecule type" value="Genomic_DNA"/>
</dbReference>
<proteinExistence type="predicted"/>
<feature type="compositionally biased region" description="Basic and acidic residues" evidence="1">
    <location>
        <begin position="21"/>
        <end position="41"/>
    </location>
</feature>
<organism evidence="2 4">
    <name type="scientific">Rotaria sordida</name>
    <dbReference type="NCBI Taxonomy" id="392033"/>
    <lineage>
        <taxon>Eukaryota</taxon>
        <taxon>Metazoa</taxon>
        <taxon>Spiralia</taxon>
        <taxon>Gnathifera</taxon>
        <taxon>Rotifera</taxon>
        <taxon>Eurotatoria</taxon>
        <taxon>Bdelloidea</taxon>
        <taxon>Philodinida</taxon>
        <taxon>Philodinidae</taxon>
        <taxon>Rotaria</taxon>
    </lineage>
</organism>
<dbReference type="Proteomes" id="UP000663882">
    <property type="component" value="Unassembled WGS sequence"/>
</dbReference>
<reference evidence="2" key="1">
    <citation type="submission" date="2021-02" db="EMBL/GenBank/DDBJ databases">
        <authorList>
            <person name="Nowell W R."/>
        </authorList>
    </citation>
    <scope>NUCLEOTIDE SEQUENCE</scope>
</reference>